<evidence type="ECO:0000256" key="2">
    <source>
        <dbReference type="ARBA" id="ARBA00022448"/>
    </source>
</evidence>
<keyword evidence="6 9" id="KW-0472">Membrane</keyword>
<dbReference type="GO" id="GO:0022841">
    <property type="term" value="F:potassium ion leak channel activity"/>
    <property type="evidence" value="ECO:0007669"/>
    <property type="project" value="TreeGrafter"/>
</dbReference>
<dbReference type="STRING" id="329046.A0A1Y2BNG1"/>
<dbReference type="Gene3D" id="1.10.287.70">
    <property type="match status" value="1"/>
</dbReference>
<evidence type="ECO:0000256" key="9">
    <source>
        <dbReference type="SAM" id="Phobius"/>
    </source>
</evidence>
<proteinExistence type="predicted"/>
<feature type="region of interest" description="Disordered" evidence="8">
    <location>
        <begin position="1"/>
        <end position="71"/>
    </location>
</feature>
<organism evidence="11 12">
    <name type="scientific">Rhizoclosmatium globosum</name>
    <dbReference type="NCBI Taxonomy" id="329046"/>
    <lineage>
        <taxon>Eukaryota</taxon>
        <taxon>Fungi</taxon>
        <taxon>Fungi incertae sedis</taxon>
        <taxon>Chytridiomycota</taxon>
        <taxon>Chytridiomycota incertae sedis</taxon>
        <taxon>Chytridiomycetes</taxon>
        <taxon>Chytridiales</taxon>
        <taxon>Chytriomycetaceae</taxon>
        <taxon>Rhizoclosmatium</taxon>
    </lineage>
</organism>
<evidence type="ECO:0000256" key="1">
    <source>
        <dbReference type="ARBA" id="ARBA00004141"/>
    </source>
</evidence>
<protein>
    <submittedName>
        <fullName evidence="11">Voltage-gated potassium channel</fullName>
    </submittedName>
</protein>
<feature type="transmembrane region" description="Helical" evidence="9">
    <location>
        <begin position="182"/>
        <end position="201"/>
    </location>
</feature>
<evidence type="ECO:0000256" key="7">
    <source>
        <dbReference type="ARBA" id="ARBA00023303"/>
    </source>
</evidence>
<dbReference type="GO" id="GO:0030322">
    <property type="term" value="P:stabilization of membrane potential"/>
    <property type="evidence" value="ECO:0007669"/>
    <property type="project" value="TreeGrafter"/>
</dbReference>
<dbReference type="PANTHER" id="PTHR11003">
    <property type="entry name" value="POTASSIUM CHANNEL, SUBFAMILY K"/>
    <property type="match status" value="1"/>
</dbReference>
<feature type="domain" description="Potassium channel" evidence="10">
    <location>
        <begin position="189"/>
        <end position="261"/>
    </location>
</feature>
<evidence type="ECO:0000256" key="3">
    <source>
        <dbReference type="ARBA" id="ARBA00022692"/>
    </source>
</evidence>
<comment type="caution">
    <text evidence="11">The sequence shown here is derived from an EMBL/GenBank/DDBJ whole genome shotgun (WGS) entry which is preliminary data.</text>
</comment>
<evidence type="ECO:0000313" key="11">
    <source>
        <dbReference type="EMBL" id="ORY36117.1"/>
    </source>
</evidence>
<evidence type="ECO:0000256" key="8">
    <source>
        <dbReference type="SAM" id="MobiDB-lite"/>
    </source>
</evidence>
<evidence type="ECO:0000256" key="4">
    <source>
        <dbReference type="ARBA" id="ARBA00022989"/>
    </source>
</evidence>
<dbReference type="GO" id="GO:0015271">
    <property type="term" value="F:outward rectifier potassium channel activity"/>
    <property type="evidence" value="ECO:0007669"/>
    <property type="project" value="TreeGrafter"/>
</dbReference>
<dbReference type="AlphaFoldDB" id="A0A1Y2BNG1"/>
<dbReference type="InterPro" id="IPR003280">
    <property type="entry name" value="2pore_dom_K_chnl"/>
</dbReference>
<keyword evidence="5" id="KW-0406">Ion transport</keyword>
<feature type="compositionally biased region" description="Polar residues" evidence="8">
    <location>
        <begin position="11"/>
        <end position="33"/>
    </location>
</feature>
<gene>
    <name evidence="11" type="ORF">BCR33DRAFT_722214</name>
</gene>
<dbReference type="SUPFAM" id="SSF81324">
    <property type="entry name" value="Voltage-gated potassium channels"/>
    <property type="match status" value="1"/>
</dbReference>
<keyword evidence="7 11" id="KW-0407">Ion channel</keyword>
<keyword evidence="4 9" id="KW-1133">Transmembrane helix</keyword>
<evidence type="ECO:0000259" key="10">
    <source>
        <dbReference type="Pfam" id="PF07885"/>
    </source>
</evidence>
<dbReference type="Proteomes" id="UP000193642">
    <property type="component" value="Unassembled WGS sequence"/>
</dbReference>
<feature type="transmembrane region" description="Helical" evidence="9">
    <location>
        <begin position="238"/>
        <end position="258"/>
    </location>
</feature>
<name>A0A1Y2BNG1_9FUNG</name>
<dbReference type="EMBL" id="MCGO01000057">
    <property type="protein sequence ID" value="ORY36117.1"/>
    <property type="molecule type" value="Genomic_DNA"/>
</dbReference>
<dbReference type="OrthoDB" id="297496at2759"/>
<keyword evidence="2" id="KW-0813">Transport</keyword>
<comment type="subcellular location">
    <subcellularLocation>
        <location evidence="1">Membrane</location>
        <topology evidence="1">Multi-pass membrane protein</topology>
    </subcellularLocation>
</comment>
<dbReference type="GO" id="GO:0005886">
    <property type="term" value="C:plasma membrane"/>
    <property type="evidence" value="ECO:0007669"/>
    <property type="project" value="TreeGrafter"/>
</dbReference>
<keyword evidence="12" id="KW-1185">Reference proteome</keyword>
<dbReference type="PANTHER" id="PTHR11003:SF291">
    <property type="entry name" value="IP11374P"/>
    <property type="match status" value="1"/>
</dbReference>
<keyword evidence="3 9" id="KW-0812">Transmembrane</keyword>
<dbReference type="InterPro" id="IPR013099">
    <property type="entry name" value="K_chnl_dom"/>
</dbReference>
<dbReference type="Pfam" id="PF07885">
    <property type="entry name" value="Ion_trans_2"/>
    <property type="match status" value="1"/>
</dbReference>
<evidence type="ECO:0000256" key="6">
    <source>
        <dbReference type="ARBA" id="ARBA00023136"/>
    </source>
</evidence>
<evidence type="ECO:0000313" key="12">
    <source>
        <dbReference type="Proteomes" id="UP000193642"/>
    </source>
</evidence>
<accession>A0A1Y2BNG1</accession>
<reference evidence="11 12" key="1">
    <citation type="submission" date="2016-07" db="EMBL/GenBank/DDBJ databases">
        <title>Pervasive Adenine N6-methylation of Active Genes in Fungi.</title>
        <authorList>
            <consortium name="DOE Joint Genome Institute"/>
            <person name="Mondo S.J."/>
            <person name="Dannebaum R.O."/>
            <person name="Kuo R.C."/>
            <person name="Labutti K."/>
            <person name="Haridas S."/>
            <person name="Kuo A."/>
            <person name="Salamov A."/>
            <person name="Ahrendt S.R."/>
            <person name="Lipzen A."/>
            <person name="Sullivan W."/>
            <person name="Andreopoulos W.B."/>
            <person name="Clum A."/>
            <person name="Lindquist E."/>
            <person name="Daum C."/>
            <person name="Ramamoorthy G.K."/>
            <person name="Gryganskyi A."/>
            <person name="Culley D."/>
            <person name="Magnuson J.K."/>
            <person name="James T.Y."/>
            <person name="O'Malley M.A."/>
            <person name="Stajich J.E."/>
            <person name="Spatafora J.W."/>
            <person name="Visel A."/>
            <person name="Grigoriev I.V."/>
        </authorList>
    </citation>
    <scope>NUCLEOTIDE SEQUENCE [LARGE SCALE GENOMIC DNA]</scope>
    <source>
        <strain evidence="11 12">JEL800</strain>
    </source>
</reference>
<evidence type="ECO:0000256" key="5">
    <source>
        <dbReference type="ARBA" id="ARBA00023065"/>
    </source>
</evidence>
<sequence>MEDGMRGRPSTARTTSGSQNVGIATGQSGSSKNVYRASSVGLPSDFEFASGEDGLTDTDDGGGFYTSADEDDDGDRILVVPTLPPVGVIGNDVLHTQRQQVVKEDFDTLDVPRKEAQPTVRSESVTINVPPSILDYRTSVYSGARSSITTADTSVKRRKKKWSLSKPLQKIHEWMDLHADTVSVAFLISLTFFGGSALFYICESDQWNYLDALYFMYSLMSTTGYGDVYPVSGWGRTLVVIMVFVGLGLWAYAVSAIGELVCRQDALE</sequence>